<evidence type="ECO:0000256" key="5">
    <source>
        <dbReference type="ARBA" id="ARBA00022737"/>
    </source>
</evidence>
<feature type="transmembrane region" description="Helical" evidence="9">
    <location>
        <begin position="579"/>
        <end position="600"/>
    </location>
</feature>
<comment type="function">
    <text evidence="1">Could be a virulence factor.</text>
</comment>
<proteinExistence type="predicted"/>
<keyword evidence="12" id="KW-1185">Reference proteome</keyword>
<protein>
    <recommendedName>
        <fullName evidence="3">Phospholipase D</fullName>
    </recommendedName>
    <alternativeName>
        <fullName evidence="8">Choline phosphatase</fullName>
    </alternativeName>
</protein>
<evidence type="ECO:0000313" key="12">
    <source>
        <dbReference type="Proteomes" id="UP001597295"/>
    </source>
</evidence>
<keyword evidence="6" id="KW-0378">Hydrolase</keyword>
<keyword evidence="9" id="KW-1133">Transmembrane helix</keyword>
<evidence type="ECO:0000256" key="8">
    <source>
        <dbReference type="ARBA" id="ARBA00029594"/>
    </source>
</evidence>
<dbReference type="PANTHER" id="PTHR18896">
    <property type="entry name" value="PHOSPHOLIPASE D"/>
    <property type="match status" value="1"/>
</dbReference>
<evidence type="ECO:0000256" key="1">
    <source>
        <dbReference type="ARBA" id="ARBA00003145"/>
    </source>
</evidence>
<evidence type="ECO:0000259" key="10">
    <source>
        <dbReference type="PROSITE" id="PS50035"/>
    </source>
</evidence>
<feature type="transmembrane region" description="Helical" evidence="9">
    <location>
        <begin position="656"/>
        <end position="675"/>
    </location>
</feature>
<feature type="domain" description="PLD phosphodiesterase" evidence="10">
    <location>
        <begin position="360"/>
        <end position="387"/>
    </location>
</feature>
<dbReference type="SMART" id="SM00155">
    <property type="entry name" value="PLDc"/>
    <property type="match status" value="2"/>
</dbReference>
<evidence type="ECO:0000313" key="11">
    <source>
        <dbReference type="EMBL" id="MFD2264214.1"/>
    </source>
</evidence>
<accession>A0ABW5DTG7</accession>
<dbReference type="SUPFAM" id="SSF56024">
    <property type="entry name" value="Phospholipase D/nuclease"/>
    <property type="match status" value="2"/>
</dbReference>
<evidence type="ECO:0000256" key="7">
    <source>
        <dbReference type="ARBA" id="ARBA00023098"/>
    </source>
</evidence>
<dbReference type="InterPro" id="IPR025202">
    <property type="entry name" value="PLD-like_dom"/>
</dbReference>
<comment type="subcellular location">
    <subcellularLocation>
        <location evidence="2">Secreted</location>
    </subcellularLocation>
</comment>
<reference evidence="12" key="1">
    <citation type="journal article" date="2019" name="Int. J. Syst. Evol. Microbiol.">
        <title>The Global Catalogue of Microorganisms (GCM) 10K type strain sequencing project: providing services to taxonomists for standard genome sequencing and annotation.</title>
        <authorList>
            <consortium name="The Broad Institute Genomics Platform"/>
            <consortium name="The Broad Institute Genome Sequencing Center for Infectious Disease"/>
            <person name="Wu L."/>
            <person name="Ma J."/>
        </authorList>
    </citation>
    <scope>NUCLEOTIDE SEQUENCE [LARGE SCALE GENOMIC DNA]</scope>
    <source>
        <strain evidence="12">CGMCC 1.19062</strain>
    </source>
</reference>
<keyword evidence="7" id="KW-0443">Lipid metabolism</keyword>
<feature type="transmembrane region" description="Helical" evidence="9">
    <location>
        <begin position="504"/>
        <end position="524"/>
    </location>
</feature>
<organism evidence="11 12">
    <name type="scientific">Lacibacterium aquatile</name>
    <dbReference type="NCBI Taxonomy" id="1168082"/>
    <lineage>
        <taxon>Bacteria</taxon>
        <taxon>Pseudomonadati</taxon>
        <taxon>Pseudomonadota</taxon>
        <taxon>Alphaproteobacteria</taxon>
        <taxon>Rhodospirillales</taxon>
        <taxon>Rhodospirillaceae</taxon>
    </lineage>
</organism>
<keyword evidence="5" id="KW-0677">Repeat</keyword>
<dbReference type="PANTHER" id="PTHR18896:SF60">
    <property type="entry name" value="PHOSPHOLIPASE D"/>
    <property type="match status" value="1"/>
</dbReference>
<keyword evidence="9" id="KW-0812">Transmembrane</keyword>
<dbReference type="Proteomes" id="UP001597295">
    <property type="component" value="Unassembled WGS sequence"/>
</dbReference>
<feature type="transmembrane region" description="Helical" evidence="9">
    <location>
        <begin position="620"/>
        <end position="644"/>
    </location>
</feature>
<dbReference type="CDD" id="cd09143">
    <property type="entry name" value="PLDc_vPLD1_2_like_bac_2"/>
    <property type="match status" value="1"/>
</dbReference>
<evidence type="ECO:0000256" key="6">
    <source>
        <dbReference type="ARBA" id="ARBA00022801"/>
    </source>
</evidence>
<evidence type="ECO:0000256" key="2">
    <source>
        <dbReference type="ARBA" id="ARBA00004613"/>
    </source>
</evidence>
<keyword evidence="4" id="KW-0964">Secreted</keyword>
<feature type="transmembrane region" description="Helical" evidence="9">
    <location>
        <begin position="545"/>
        <end position="573"/>
    </location>
</feature>
<dbReference type="CDD" id="cd09140">
    <property type="entry name" value="PLDc_vPLD1_2_like_bac_1"/>
    <property type="match status" value="1"/>
</dbReference>
<evidence type="ECO:0000256" key="9">
    <source>
        <dbReference type="SAM" id="Phobius"/>
    </source>
</evidence>
<dbReference type="InterPro" id="IPR015679">
    <property type="entry name" value="PLipase_D_fam"/>
</dbReference>
<feature type="transmembrane region" description="Helical" evidence="9">
    <location>
        <begin position="687"/>
        <end position="707"/>
    </location>
</feature>
<dbReference type="InterPro" id="IPR032816">
    <property type="entry name" value="VTT_dom"/>
</dbReference>
<evidence type="ECO:0000256" key="4">
    <source>
        <dbReference type="ARBA" id="ARBA00022525"/>
    </source>
</evidence>
<dbReference type="RefSeq" id="WP_379877265.1">
    <property type="nucleotide sequence ID" value="NZ_JBHUIP010000012.1"/>
</dbReference>
<dbReference type="Pfam" id="PF09335">
    <property type="entry name" value="VTT_dom"/>
    <property type="match status" value="1"/>
</dbReference>
<dbReference type="Gene3D" id="3.30.870.10">
    <property type="entry name" value="Endonuclease Chain A"/>
    <property type="match status" value="2"/>
</dbReference>
<name>A0ABW5DTG7_9PROT</name>
<keyword evidence="9" id="KW-0472">Membrane</keyword>
<feature type="domain" description="PLD phosphodiesterase" evidence="10">
    <location>
        <begin position="142"/>
        <end position="169"/>
    </location>
</feature>
<sequence length="719" mass="78871">MLNTRERQAAIEETPGILIPGETVWRVETARRATVLIDAGPYFAVLRKAMLAARQTIYIVGWDVDSRTPLVGPEGTVDDDLPLELGPFIAELVHRRPQLSVKILLWDYSVFFANEREFMPAVALRWRMPKQVDLCLDDSVPLGSSHHQKIVIIDEALAFSGGLDLTIRRWDTPDHLKDNPHRVDPDGKPYPPFHDVQLMVDGPIADAMTALVRRRWLHAAGEVLPSTPACESPWPAGIVADFQNVPVGIARTEPNVNDEKLVREVADLFRAMAATAERYIYLESQYVTCLEFAEVLAETLRQRPALEAVIVCPHSYQGFFERSAMSGGRRRFMKILQDAGVAGRVSVLAPQTRPEEGERDNIKIHAKVMIVDDRYLRIGSANLCARSMATDSECDLIIDASGDDEAARGIARIRYRLLAEHCGTTVAKVAETISKTRSLIQAINRLCAENCKLRLVEDPSEEELAASEAVEAMADPKHPLDPFYYLPNSITPKRGFRWGQATSIAGFLLLVGLLAAVWAFTPLAELANPALLERNLRGLSGPWEAVAVVAIFIIGGLVAFPLVVLIACTAAVFGGWPGLLYATSGAMLSALATYFIGRWLGKRALRRFVGPRLNRINRTLARQGILTVTTLRLMPVAPFTIVNLVAGALRVRPLDYVLGTLLGMSPGLLLMSGFGGQMRSMIQNPSLGGAAILIGVLGASFALSILLQKLMTRLGSKVD</sequence>
<dbReference type="InterPro" id="IPR001736">
    <property type="entry name" value="PLipase_D/transphosphatidylase"/>
</dbReference>
<dbReference type="Pfam" id="PF13091">
    <property type="entry name" value="PLDc_2"/>
    <property type="match status" value="1"/>
</dbReference>
<comment type="caution">
    <text evidence="11">The sequence shown here is derived from an EMBL/GenBank/DDBJ whole genome shotgun (WGS) entry which is preliminary data.</text>
</comment>
<dbReference type="EMBL" id="JBHUIP010000012">
    <property type="protein sequence ID" value="MFD2264214.1"/>
    <property type="molecule type" value="Genomic_DNA"/>
</dbReference>
<dbReference type="PROSITE" id="PS50035">
    <property type="entry name" value="PLD"/>
    <property type="match status" value="2"/>
</dbReference>
<gene>
    <name evidence="11" type="ORF">ACFSM5_15030</name>
</gene>
<evidence type="ECO:0000256" key="3">
    <source>
        <dbReference type="ARBA" id="ARBA00018392"/>
    </source>
</evidence>
<dbReference type="Pfam" id="PF00614">
    <property type="entry name" value="PLDc"/>
    <property type="match status" value="1"/>
</dbReference>